<comment type="caution">
    <text evidence="1">The sequence shown here is derived from an EMBL/GenBank/DDBJ whole genome shotgun (WGS) entry which is preliminary data.</text>
</comment>
<evidence type="ECO:0000313" key="2">
    <source>
        <dbReference type="Proteomes" id="UP000539313"/>
    </source>
</evidence>
<reference evidence="1 2" key="1">
    <citation type="submission" date="2020-08" db="EMBL/GenBank/DDBJ databases">
        <title>Sequencing the genomes of 1000 actinobacteria strains.</title>
        <authorList>
            <person name="Klenk H.-P."/>
        </authorList>
    </citation>
    <scope>NUCLEOTIDE SEQUENCE [LARGE SCALE GENOMIC DNA]</scope>
    <source>
        <strain evidence="1 2">DSM 45823</strain>
    </source>
</reference>
<dbReference type="AlphaFoldDB" id="A0A7W3R9S7"/>
<accession>A0A7W3R9S7</accession>
<keyword evidence="2" id="KW-1185">Reference proteome</keyword>
<dbReference type="EMBL" id="JACJII010000001">
    <property type="protein sequence ID" value="MBA9005072.1"/>
    <property type="molecule type" value="Genomic_DNA"/>
</dbReference>
<evidence type="ECO:0000313" key="1">
    <source>
        <dbReference type="EMBL" id="MBA9005072.1"/>
    </source>
</evidence>
<sequence length="33" mass="3310">MNADACCAALDLTVRIGEIAEVVEATGCAAART</sequence>
<gene>
    <name evidence="1" type="ORF">HNR21_003954</name>
</gene>
<protein>
    <submittedName>
        <fullName evidence="1">Uncharacterized protein</fullName>
    </submittedName>
</protein>
<name>A0A7W3R9S7_9ACTN</name>
<organism evidence="1 2">
    <name type="scientific">Thermomonospora cellulosilytica</name>
    <dbReference type="NCBI Taxonomy" id="1411118"/>
    <lineage>
        <taxon>Bacteria</taxon>
        <taxon>Bacillati</taxon>
        <taxon>Actinomycetota</taxon>
        <taxon>Actinomycetes</taxon>
        <taxon>Streptosporangiales</taxon>
        <taxon>Thermomonosporaceae</taxon>
        <taxon>Thermomonospora</taxon>
    </lineage>
</organism>
<dbReference type="Proteomes" id="UP000539313">
    <property type="component" value="Unassembled WGS sequence"/>
</dbReference>
<proteinExistence type="predicted"/>